<dbReference type="InterPro" id="IPR021412">
    <property type="entry name" value="DUF3052"/>
</dbReference>
<accession>A0A1I4TL22</accession>
<gene>
    <name evidence="2" type="ORF">SAMN05216207_1002349</name>
</gene>
<evidence type="ECO:0000313" key="3">
    <source>
        <dbReference type="Proteomes" id="UP000199614"/>
    </source>
</evidence>
<reference evidence="2 3" key="1">
    <citation type="submission" date="2016-10" db="EMBL/GenBank/DDBJ databases">
        <authorList>
            <person name="de Groot N.N."/>
        </authorList>
    </citation>
    <scope>NUCLEOTIDE SEQUENCE [LARGE SCALE GENOMIC DNA]</scope>
    <source>
        <strain evidence="2 3">CGMCC 4.1877</strain>
    </source>
</reference>
<evidence type="ECO:0008006" key="4">
    <source>
        <dbReference type="Google" id="ProtNLM"/>
    </source>
</evidence>
<dbReference type="Proteomes" id="UP000199614">
    <property type="component" value="Unassembled WGS sequence"/>
</dbReference>
<dbReference type="Pfam" id="PF11253">
    <property type="entry name" value="DUF3052"/>
    <property type="match status" value="1"/>
</dbReference>
<dbReference type="STRING" id="260086.SAMN05216207_1002349"/>
<evidence type="ECO:0000256" key="1">
    <source>
        <dbReference type="SAM" id="MobiDB-lite"/>
    </source>
</evidence>
<protein>
    <recommendedName>
        <fullName evidence="4">DUF3052 domain-containing protein</fullName>
    </recommendedName>
</protein>
<sequence length="155" mass="16313">MVCVSSVKGERVVTAADAGASDIAGKLGIEPGMIVQELGYDTDVDDQVREAVEETIGEELLDEDAQEVIDVVLLWFRDGDGDLVDTLVDARTPLADDGVVWVLTPKTGRDGHLEPSEIAEAAPTAGLSQTSNATLGDDWVGSKLVPPKQGKGGKR</sequence>
<dbReference type="AlphaFoldDB" id="A0A1I4TL22"/>
<organism evidence="2 3">
    <name type="scientific">Pseudonocardia ammonioxydans</name>
    <dbReference type="NCBI Taxonomy" id="260086"/>
    <lineage>
        <taxon>Bacteria</taxon>
        <taxon>Bacillati</taxon>
        <taxon>Actinomycetota</taxon>
        <taxon>Actinomycetes</taxon>
        <taxon>Pseudonocardiales</taxon>
        <taxon>Pseudonocardiaceae</taxon>
        <taxon>Pseudonocardia</taxon>
    </lineage>
</organism>
<keyword evidence="3" id="KW-1185">Reference proteome</keyword>
<evidence type="ECO:0000313" key="2">
    <source>
        <dbReference type="EMBL" id="SFM77478.1"/>
    </source>
</evidence>
<feature type="region of interest" description="Disordered" evidence="1">
    <location>
        <begin position="121"/>
        <end position="155"/>
    </location>
</feature>
<proteinExistence type="predicted"/>
<dbReference type="EMBL" id="FOUY01000002">
    <property type="protein sequence ID" value="SFM77478.1"/>
    <property type="molecule type" value="Genomic_DNA"/>
</dbReference>
<name>A0A1I4TL22_PSUAM</name>